<dbReference type="AlphaFoldDB" id="A0AA38LAC0"/>
<name>A0AA38LAC0_TAXCH</name>
<dbReference type="EMBL" id="JAHRHJ020000006">
    <property type="protein sequence ID" value="KAH9313177.1"/>
    <property type="molecule type" value="Genomic_DNA"/>
</dbReference>
<protein>
    <submittedName>
        <fullName evidence="1">Uncharacterized protein</fullName>
    </submittedName>
</protein>
<comment type="caution">
    <text evidence="1">The sequence shown here is derived from an EMBL/GenBank/DDBJ whole genome shotgun (WGS) entry which is preliminary data.</text>
</comment>
<evidence type="ECO:0000313" key="2">
    <source>
        <dbReference type="Proteomes" id="UP000824469"/>
    </source>
</evidence>
<sequence length="55" mass="6031">GTLATSRKVTHPSATLVPTRLTHPDLLWANAPEVVNPNAHLTNRLPRLGSILEPW</sequence>
<proteinExistence type="predicted"/>
<gene>
    <name evidence="1" type="ORF">KI387_028212</name>
</gene>
<feature type="non-terminal residue" evidence="1">
    <location>
        <position position="55"/>
    </location>
</feature>
<dbReference type="Proteomes" id="UP000824469">
    <property type="component" value="Unassembled WGS sequence"/>
</dbReference>
<reference evidence="1 2" key="1">
    <citation type="journal article" date="2021" name="Nat. Plants">
        <title>The Taxus genome provides insights into paclitaxel biosynthesis.</title>
        <authorList>
            <person name="Xiong X."/>
            <person name="Gou J."/>
            <person name="Liao Q."/>
            <person name="Li Y."/>
            <person name="Zhou Q."/>
            <person name="Bi G."/>
            <person name="Li C."/>
            <person name="Du R."/>
            <person name="Wang X."/>
            <person name="Sun T."/>
            <person name="Guo L."/>
            <person name="Liang H."/>
            <person name="Lu P."/>
            <person name="Wu Y."/>
            <person name="Zhang Z."/>
            <person name="Ro D.K."/>
            <person name="Shang Y."/>
            <person name="Huang S."/>
            <person name="Yan J."/>
        </authorList>
    </citation>
    <scope>NUCLEOTIDE SEQUENCE [LARGE SCALE GENOMIC DNA]</scope>
    <source>
        <strain evidence="1">Ta-2019</strain>
    </source>
</reference>
<evidence type="ECO:0000313" key="1">
    <source>
        <dbReference type="EMBL" id="KAH9313177.1"/>
    </source>
</evidence>
<organism evidence="1 2">
    <name type="scientific">Taxus chinensis</name>
    <name type="common">Chinese yew</name>
    <name type="synonym">Taxus wallichiana var. chinensis</name>
    <dbReference type="NCBI Taxonomy" id="29808"/>
    <lineage>
        <taxon>Eukaryota</taxon>
        <taxon>Viridiplantae</taxon>
        <taxon>Streptophyta</taxon>
        <taxon>Embryophyta</taxon>
        <taxon>Tracheophyta</taxon>
        <taxon>Spermatophyta</taxon>
        <taxon>Pinopsida</taxon>
        <taxon>Pinidae</taxon>
        <taxon>Conifers II</taxon>
        <taxon>Cupressales</taxon>
        <taxon>Taxaceae</taxon>
        <taxon>Taxus</taxon>
    </lineage>
</organism>
<accession>A0AA38LAC0</accession>
<keyword evidence="2" id="KW-1185">Reference proteome</keyword>
<feature type="non-terminal residue" evidence="1">
    <location>
        <position position="1"/>
    </location>
</feature>